<evidence type="ECO:0000256" key="1">
    <source>
        <dbReference type="SAM" id="MobiDB-lite"/>
    </source>
</evidence>
<dbReference type="OrthoDB" id="4173645at2759"/>
<proteinExistence type="predicted"/>
<dbReference type="Proteomes" id="UP000023758">
    <property type="component" value="Unassembled WGS sequence"/>
</dbReference>
<feature type="region of interest" description="Disordered" evidence="1">
    <location>
        <begin position="211"/>
        <end position="234"/>
    </location>
</feature>
<protein>
    <submittedName>
        <fullName evidence="2">Uncharacterized protein</fullName>
    </submittedName>
</protein>
<dbReference type="EMBL" id="KK207695">
    <property type="protein sequence ID" value="EZF57274.1"/>
    <property type="molecule type" value="Genomic_DNA"/>
</dbReference>
<gene>
    <name evidence="2" type="ORF">H103_00445</name>
</gene>
<reference evidence="2" key="1">
    <citation type="submission" date="2014-02" db="EMBL/GenBank/DDBJ databases">
        <title>The Genome Sequence of Trichophyton rubrum (morphotype fischeri) CBS 288.86.</title>
        <authorList>
            <consortium name="The Broad Institute Genomics Platform"/>
            <person name="Cuomo C.A."/>
            <person name="White T.C."/>
            <person name="Graser Y."/>
            <person name="Martinez-Rossi N."/>
            <person name="Heitman J."/>
            <person name="Young S.K."/>
            <person name="Zeng Q."/>
            <person name="Gargeya S."/>
            <person name="Abouelleil A."/>
            <person name="Alvarado L."/>
            <person name="Chapman S.B."/>
            <person name="Gainer-Dewar J."/>
            <person name="Goldberg J."/>
            <person name="Griggs A."/>
            <person name="Gujja S."/>
            <person name="Hansen M."/>
            <person name="Howarth C."/>
            <person name="Imamovic A."/>
            <person name="Larimer J."/>
            <person name="Martinez D."/>
            <person name="Murphy C."/>
            <person name="Pearson M.D."/>
            <person name="Persinoti G."/>
            <person name="Poon T."/>
            <person name="Priest M."/>
            <person name="Roberts A.D."/>
            <person name="Saif S."/>
            <person name="Shea T.D."/>
            <person name="Sykes S.N."/>
            <person name="Wortman J."/>
            <person name="Nusbaum C."/>
            <person name="Birren B."/>
        </authorList>
    </citation>
    <scope>NUCLEOTIDE SEQUENCE [LARGE SCALE GENOMIC DNA]</scope>
    <source>
        <strain evidence="2">CBS 288.86</strain>
    </source>
</reference>
<accession>A0A022WG41</accession>
<feature type="region of interest" description="Disordered" evidence="1">
    <location>
        <begin position="1"/>
        <end position="52"/>
    </location>
</feature>
<feature type="compositionally biased region" description="Basic and acidic residues" evidence="1">
    <location>
        <begin position="38"/>
        <end position="52"/>
    </location>
</feature>
<feature type="compositionally biased region" description="Basic residues" evidence="1">
    <location>
        <begin position="14"/>
        <end position="25"/>
    </location>
</feature>
<organism evidence="2">
    <name type="scientific">Trichophyton rubrum CBS 288.86</name>
    <dbReference type="NCBI Taxonomy" id="1215330"/>
    <lineage>
        <taxon>Eukaryota</taxon>
        <taxon>Fungi</taxon>
        <taxon>Dikarya</taxon>
        <taxon>Ascomycota</taxon>
        <taxon>Pezizomycotina</taxon>
        <taxon>Eurotiomycetes</taxon>
        <taxon>Eurotiomycetidae</taxon>
        <taxon>Onygenales</taxon>
        <taxon>Arthrodermataceae</taxon>
        <taxon>Trichophyton</taxon>
    </lineage>
</organism>
<dbReference type="HOGENOM" id="CLU_1008980_0_0_1"/>
<name>A0A022WG41_TRIRU</name>
<dbReference type="AlphaFoldDB" id="A0A022WG41"/>
<evidence type="ECO:0000313" key="2">
    <source>
        <dbReference type="EMBL" id="EZF57274.1"/>
    </source>
</evidence>
<feature type="compositionally biased region" description="Low complexity" evidence="1">
    <location>
        <begin position="26"/>
        <end position="35"/>
    </location>
</feature>
<sequence>MDLSKRCGSPESPKRKKRKTKHALRPRSASAPARSRVPRPETPPEPKAKDPLTKEALDALNKFVMANPSAEALNERESGPKMKLLYAPDYFNACDFVAQCEMQEIADNGGFDMSGLRIALHDRTHDYACIEVPKGDEDYAAEQFADDEDDGAVCEDGKYGKDHDIQVEGAIDIEGNMVGNRAIELASREAWLGAHGLVLDTAADRRFELRPATRSPSPESDGEDDEPVAGLPTYFGEPVDLNLNDYTKVRLAIEETAVIMRGFFRLQMSENENED</sequence>